<comment type="caution">
    <text evidence="12">The sequence shown here is derived from an EMBL/GenBank/DDBJ whole genome shotgun (WGS) entry which is preliminary data.</text>
</comment>
<evidence type="ECO:0000256" key="6">
    <source>
        <dbReference type="ARBA" id="ARBA00023136"/>
    </source>
</evidence>
<dbReference type="PANTHER" id="PTHR14463:SF5">
    <property type="entry name" value="LIPASE MATURATION FACTOR 2"/>
    <property type="match status" value="1"/>
</dbReference>
<dbReference type="EMBL" id="JAQMWT010000330">
    <property type="protein sequence ID" value="KAJ8604533.1"/>
    <property type="molecule type" value="Genomic_DNA"/>
</dbReference>
<dbReference type="PANTHER" id="PTHR14463">
    <property type="entry name" value="LIPASE MATURATION FACTOR"/>
    <property type="match status" value="1"/>
</dbReference>
<evidence type="ECO:0000256" key="5">
    <source>
        <dbReference type="ARBA" id="ARBA00022989"/>
    </source>
</evidence>
<evidence type="ECO:0000259" key="10">
    <source>
        <dbReference type="Pfam" id="PF06762"/>
    </source>
</evidence>
<dbReference type="InterPro" id="IPR057434">
    <property type="entry name" value="LMF1/2_N"/>
</dbReference>
<keyword evidence="6 9" id="KW-0472">Membrane</keyword>
<feature type="transmembrane region" description="Helical" evidence="9">
    <location>
        <begin position="353"/>
        <end position="370"/>
    </location>
</feature>
<comment type="subcellular location">
    <subcellularLocation>
        <location evidence="1">Endoplasmic reticulum membrane</location>
        <topology evidence="1">Multi-pass membrane protein</topology>
    </subcellularLocation>
</comment>
<proteinExistence type="inferred from homology"/>
<keyword evidence="13" id="KW-1185">Reference proteome</keyword>
<dbReference type="Proteomes" id="UP001230188">
    <property type="component" value="Unassembled WGS sequence"/>
</dbReference>
<dbReference type="Pfam" id="PF25179">
    <property type="entry name" value="LMF1_C"/>
    <property type="match status" value="1"/>
</dbReference>
<comment type="similarity">
    <text evidence="2">Belongs to the lipase maturation factor family.</text>
</comment>
<gene>
    <name evidence="12" type="ORF">CTAYLR_000967</name>
</gene>
<dbReference type="GO" id="GO:0005789">
    <property type="term" value="C:endoplasmic reticulum membrane"/>
    <property type="evidence" value="ECO:0007669"/>
    <property type="project" value="UniProtKB-SubCell"/>
</dbReference>
<feature type="transmembrane region" description="Helical" evidence="9">
    <location>
        <begin position="86"/>
        <end position="108"/>
    </location>
</feature>
<keyword evidence="4" id="KW-0256">Endoplasmic reticulum</keyword>
<keyword evidence="7" id="KW-0325">Glycoprotein</keyword>
<evidence type="ECO:0000313" key="13">
    <source>
        <dbReference type="Proteomes" id="UP001230188"/>
    </source>
</evidence>
<evidence type="ECO:0000313" key="12">
    <source>
        <dbReference type="EMBL" id="KAJ8604533.1"/>
    </source>
</evidence>
<evidence type="ECO:0000256" key="2">
    <source>
        <dbReference type="ARBA" id="ARBA00005512"/>
    </source>
</evidence>
<dbReference type="GO" id="GO:0051604">
    <property type="term" value="P:protein maturation"/>
    <property type="evidence" value="ECO:0007669"/>
    <property type="project" value="InterPro"/>
</dbReference>
<evidence type="ECO:0000256" key="4">
    <source>
        <dbReference type="ARBA" id="ARBA00022824"/>
    </source>
</evidence>
<evidence type="ECO:0000256" key="8">
    <source>
        <dbReference type="ARBA" id="ARBA00040643"/>
    </source>
</evidence>
<reference evidence="12" key="1">
    <citation type="submission" date="2023-01" db="EMBL/GenBank/DDBJ databases">
        <title>Metagenome sequencing of chrysophaentin producing Chrysophaeum taylorii.</title>
        <authorList>
            <person name="Davison J."/>
            <person name="Bewley C."/>
        </authorList>
    </citation>
    <scope>NUCLEOTIDE SEQUENCE</scope>
    <source>
        <strain evidence="12">NIES-1699</strain>
    </source>
</reference>
<keyword evidence="3 9" id="KW-0812">Transmembrane</keyword>
<evidence type="ECO:0000256" key="1">
    <source>
        <dbReference type="ARBA" id="ARBA00004477"/>
    </source>
</evidence>
<feature type="domain" description="Lipase maturation factor 1/2 C-terminal" evidence="11">
    <location>
        <begin position="436"/>
        <end position="535"/>
    </location>
</feature>
<dbReference type="AlphaFoldDB" id="A0AAD7XQ33"/>
<keyword evidence="5 9" id="KW-1133">Transmembrane helix</keyword>
<evidence type="ECO:0000256" key="7">
    <source>
        <dbReference type="ARBA" id="ARBA00023180"/>
    </source>
</evidence>
<feature type="domain" description="Lipase maturation factor 1/2 N-terminal" evidence="10">
    <location>
        <begin position="86"/>
        <end position="223"/>
    </location>
</feature>
<dbReference type="Pfam" id="PF06762">
    <property type="entry name" value="LMF1"/>
    <property type="match status" value="1"/>
</dbReference>
<feature type="transmembrane region" description="Helical" evidence="9">
    <location>
        <begin position="45"/>
        <end position="74"/>
    </location>
</feature>
<dbReference type="InterPro" id="IPR057433">
    <property type="entry name" value="LMF1/2_C"/>
</dbReference>
<organism evidence="12 13">
    <name type="scientific">Chrysophaeum taylorii</name>
    <dbReference type="NCBI Taxonomy" id="2483200"/>
    <lineage>
        <taxon>Eukaryota</taxon>
        <taxon>Sar</taxon>
        <taxon>Stramenopiles</taxon>
        <taxon>Ochrophyta</taxon>
        <taxon>Pelagophyceae</taxon>
        <taxon>Pelagomonadales</taxon>
        <taxon>Pelagomonadaceae</taxon>
        <taxon>Chrysophaeum</taxon>
    </lineage>
</organism>
<accession>A0AAD7XQ33</accession>
<sequence length="738" mass="80275">MLVRRCLGGVYVCAFVSFWLQYPGLLGEDGLAPCGCGDDFFVSGVAVLGAAAGGAALGGLAHPIVMGVAFACYLKLYSIGQSPWLSFQWDILLLEAGAAAIVYDPWIFRLATVKLMVMSGVVKVTANCPTWKHLTALEYHFASTCLPTAEAWWFHSLPPPLLRLGVAFMFLTELVAPWLLLAPVTAVRRVGVVVQVALQVAIQLTGNYNFFNALTAAMALAAWTPDFAAAATDRRVAEKPIAAAVAERLVLAGAAWERAWERARVVTVALSVAALAVAFAELFPVEATSALFTSRDTIVRNLITPDWTEAMLRTLVSRAGVAYVYAAWAASTLADASTTLVGRPAYARFAGRILRAAWCGAYMGLILLPFRSITNRDMLPLIPPPIDRATAALALRLEPLRVSSSYGLFRRMTGVGPAPNHGGGFGGLPPSVPAVPVVVLETSSDGANWTEVKFRYAPGDPRRPPRRTAPHQPRLDWQMWFAALGTYHHNPWFVHLCYKLLRGTPSPALDLLEEPPRRVPKLVRAWLYHYDFTRVPTPWAIPSNTILSPDCFRLKNAAAAAKEDDCGLYWARAKVREYFPAVDETILLDQVVRPQGWPESPPPPRPPPRHPLSRLGYEVDSRLDGLRRFKSVAPYGLLRIDGPLLIIILSLVAPFLLGAVVYIVDLGEFLIVRVAASASFWSYGTWVVAVETLPASIVPPTSLQSSALSAAGRVMATASSALLENAPHQLVTQFISRS</sequence>
<evidence type="ECO:0000256" key="3">
    <source>
        <dbReference type="ARBA" id="ARBA00022692"/>
    </source>
</evidence>
<feature type="transmembrane region" description="Helical" evidence="9">
    <location>
        <begin position="265"/>
        <end position="285"/>
    </location>
</feature>
<feature type="transmembrane region" description="Helical" evidence="9">
    <location>
        <begin position="7"/>
        <end position="25"/>
    </location>
</feature>
<name>A0AAD7XQ33_9STRA</name>
<dbReference type="InterPro" id="IPR009613">
    <property type="entry name" value="LMF"/>
</dbReference>
<protein>
    <recommendedName>
        <fullName evidence="8">Lipase maturation factor 2</fullName>
    </recommendedName>
</protein>
<evidence type="ECO:0000259" key="11">
    <source>
        <dbReference type="Pfam" id="PF25179"/>
    </source>
</evidence>
<feature type="transmembrane region" description="Helical" evidence="9">
    <location>
        <begin position="644"/>
        <end position="664"/>
    </location>
</feature>
<feature type="transmembrane region" description="Helical" evidence="9">
    <location>
        <begin position="161"/>
        <end position="181"/>
    </location>
</feature>
<evidence type="ECO:0000256" key="9">
    <source>
        <dbReference type="SAM" id="Phobius"/>
    </source>
</evidence>